<sequence>MNTSVKANDYQLIYDHLLACVQQEQPQQVIERFRALFIMGYTYPDRHVQEAMDRIVTSSNASQNFRPFVNRCCHILINRWQSRPLLQGAVPDFLAILETQVSMPAGGLSRAPIVRKLRLLLKDYLNSEAFQKLQRMVQFLREDAQDTSQILKNSDRPLSTLIRRYPYLYNHCLIGDETTPEELKYIEHYQRQAVQQFEVNLSQYLTSEFRRAQGHVNTPTVKNPTLLTPEEVKASVQHFVGKIDQRHTYRDLANHFEHRLQRLKSTRDFRDAFFHYLTDTIPDVGRGRFRQKFHQYLDTLPAFQQPQPVNEFTIVRTCSQTLNYLVVDSAQNPNHLVFIDLLNNIGTAATIGLLLKVVLVSKKVKPYLEKRFAILFNHYQSFSRGKVRWLVNCLEHFNIANVTHFGKQDFSFFGRY</sequence>
<proteinExistence type="predicted"/>
<evidence type="ECO:0000313" key="1">
    <source>
        <dbReference type="EMBL" id="ATS18593.1"/>
    </source>
</evidence>
<accession>A0A2D2Q263</accession>
<keyword evidence="2" id="KW-1185">Reference proteome</keyword>
<dbReference type="RefSeq" id="WP_099798938.1">
    <property type="nucleotide sequence ID" value="NZ_CP018092.1"/>
</dbReference>
<dbReference type="AlphaFoldDB" id="A0A2D2Q263"/>
<dbReference type="Proteomes" id="UP000231057">
    <property type="component" value="Chromosome"/>
</dbReference>
<reference evidence="2" key="2">
    <citation type="journal article" date="2022" name="Front. Microbiol.">
        <title>Comparative Genomic Analysis Revealed Distinct Molecular Components and Organization of CO2-Concentrating Mechanism in Thermophilic Cyanobacteria.</title>
        <authorList>
            <person name="Tang J."/>
            <person name="Zhou H."/>
            <person name="Yao D."/>
            <person name="Riaz S."/>
            <person name="You D."/>
            <person name="Klepacz-Smolka A."/>
            <person name="Daroch M."/>
        </authorList>
    </citation>
    <scope>NUCLEOTIDE SEQUENCE [LARGE SCALE GENOMIC DNA]</scope>
    <source>
        <strain evidence="2">PCC 6715</strain>
    </source>
</reference>
<protein>
    <submittedName>
        <fullName evidence="1">Uncharacterized protein</fullName>
    </submittedName>
</protein>
<evidence type="ECO:0000313" key="2">
    <source>
        <dbReference type="Proteomes" id="UP000231057"/>
    </source>
</evidence>
<organism evidence="1 2">
    <name type="scientific">Parathermosynechococcus lividus PCC 6715</name>
    <dbReference type="NCBI Taxonomy" id="1917166"/>
    <lineage>
        <taxon>Bacteria</taxon>
        <taxon>Bacillati</taxon>
        <taxon>Cyanobacteriota</taxon>
        <taxon>Cyanophyceae</taxon>
        <taxon>Acaryochloridales</taxon>
        <taxon>Thermosynechococcaceae</taxon>
        <taxon>Parathermosynechococcus</taxon>
    </lineage>
</organism>
<name>A0A2D2Q263_PARLV</name>
<dbReference type="KEGG" id="slw:BRW62_07295"/>
<dbReference type="OrthoDB" id="580965at2"/>
<reference evidence="1 2" key="1">
    <citation type="submission" date="2016-11" db="EMBL/GenBank/DDBJ databases">
        <title>Complete genome sequence of thermophilic cyanobacteria strain Synechococcus sp. PCC6715.</title>
        <authorList>
            <person name="Tang J."/>
            <person name="Daroch M."/>
            <person name="Liang Y."/>
            <person name="Jiang D."/>
            <person name="Shah M."/>
        </authorList>
    </citation>
    <scope>NUCLEOTIDE SEQUENCE [LARGE SCALE GENOMIC DNA]</scope>
    <source>
        <strain evidence="1 2">PCC 6715</strain>
    </source>
</reference>
<dbReference type="EMBL" id="CP018092">
    <property type="protein sequence ID" value="ATS18593.1"/>
    <property type="molecule type" value="Genomic_DNA"/>
</dbReference>
<gene>
    <name evidence="1" type="ORF">BRW62_07295</name>
</gene>